<proteinExistence type="predicted"/>
<gene>
    <name evidence="2" type="ORF">CTI12_AA530580</name>
</gene>
<dbReference type="OrthoDB" id="1938107at2759"/>
<evidence type="ECO:0000256" key="1">
    <source>
        <dbReference type="SAM" id="Coils"/>
    </source>
</evidence>
<protein>
    <submittedName>
        <fullName evidence="2">Uncharacterized protein</fullName>
    </submittedName>
</protein>
<keyword evidence="1" id="KW-0175">Coiled coil</keyword>
<dbReference type="PANTHER" id="PTHR36402">
    <property type="entry name" value="EXPRESSED PROTEIN"/>
    <property type="match status" value="1"/>
</dbReference>
<sequence>MANTRLLLLRPQTLKKTIVSINRSFSTTTSHHNDHNRNQEYLTPNTYLNSWTKPTGPKQALSNLHHLRREYAKKVKAVRKEYIYEMELLKAEKQRKDEIKKEALRIESEERRAAKDVEKKAKAAERKLAQEEFRQTLLKERAEKLEYHKKREQKFMEKKKEKNELLRRQSSIWIDENELEKKIQDALYDHTPL</sequence>
<evidence type="ECO:0000313" key="2">
    <source>
        <dbReference type="EMBL" id="PWA43978.1"/>
    </source>
</evidence>
<dbReference type="EMBL" id="PKPP01011526">
    <property type="protein sequence ID" value="PWA43978.1"/>
    <property type="molecule type" value="Genomic_DNA"/>
</dbReference>
<dbReference type="STRING" id="35608.A0A2U1L4P1"/>
<dbReference type="PANTHER" id="PTHR36402:SF1">
    <property type="entry name" value="EXPRESSED PROTEIN"/>
    <property type="match status" value="1"/>
</dbReference>
<comment type="caution">
    <text evidence="2">The sequence shown here is derived from an EMBL/GenBank/DDBJ whole genome shotgun (WGS) entry which is preliminary data.</text>
</comment>
<reference evidence="2 3" key="1">
    <citation type="journal article" date="2018" name="Mol. Plant">
        <title>The genome of Artemisia annua provides insight into the evolution of Asteraceae family and artemisinin biosynthesis.</title>
        <authorList>
            <person name="Shen Q."/>
            <person name="Zhang L."/>
            <person name="Liao Z."/>
            <person name="Wang S."/>
            <person name="Yan T."/>
            <person name="Shi P."/>
            <person name="Liu M."/>
            <person name="Fu X."/>
            <person name="Pan Q."/>
            <person name="Wang Y."/>
            <person name="Lv Z."/>
            <person name="Lu X."/>
            <person name="Zhang F."/>
            <person name="Jiang W."/>
            <person name="Ma Y."/>
            <person name="Chen M."/>
            <person name="Hao X."/>
            <person name="Li L."/>
            <person name="Tang Y."/>
            <person name="Lv G."/>
            <person name="Zhou Y."/>
            <person name="Sun X."/>
            <person name="Brodelius P.E."/>
            <person name="Rose J.K.C."/>
            <person name="Tang K."/>
        </authorList>
    </citation>
    <scope>NUCLEOTIDE SEQUENCE [LARGE SCALE GENOMIC DNA]</scope>
    <source>
        <strain evidence="3">cv. Huhao1</strain>
        <tissue evidence="2">Leaf</tissue>
    </source>
</reference>
<keyword evidence="3" id="KW-1185">Reference proteome</keyword>
<dbReference type="Proteomes" id="UP000245207">
    <property type="component" value="Unassembled WGS sequence"/>
</dbReference>
<evidence type="ECO:0000313" key="3">
    <source>
        <dbReference type="Proteomes" id="UP000245207"/>
    </source>
</evidence>
<name>A0A2U1L4P1_ARTAN</name>
<organism evidence="2 3">
    <name type="scientific">Artemisia annua</name>
    <name type="common">Sweet wormwood</name>
    <dbReference type="NCBI Taxonomy" id="35608"/>
    <lineage>
        <taxon>Eukaryota</taxon>
        <taxon>Viridiplantae</taxon>
        <taxon>Streptophyta</taxon>
        <taxon>Embryophyta</taxon>
        <taxon>Tracheophyta</taxon>
        <taxon>Spermatophyta</taxon>
        <taxon>Magnoliopsida</taxon>
        <taxon>eudicotyledons</taxon>
        <taxon>Gunneridae</taxon>
        <taxon>Pentapetalae</taxon>
        <taxon>asterids</taxon>
        <taxon>campanulids</taxon>
        <taxon>Asterales</taxon>
        <taxon>Asteraceae</taxon>
        <taxon>Asteroideae</taxon>
        <taxon>Anthemideae</taxon>
        <taxon>Artemisiinae</taxon>
        <taxon>Artemisia</taxon>
    </lineage>
</organism>
<accession>A0A2U1L4P1</accession>
<dbReference type="AlphaFoldDB" id="A0A2U1L4P1"/>
<feature type="coiled-coil region" evidence="1">
    <location>
        <begin position="89"/>
        <end position="169"/>
    </location>
</feature>